<dbReference type="PANTHER" id="PTHR38011:SF12">
    <property type="entry name" value="BIFUNCTIONAL DEAMINASE-REDUCTASE DOMAIN PROTEIN"/>
    <property type="match status" value="1"/>
</dbReference>
<evidence type="ECO:0000259" key="1">
    <source>
        <dbReference type="Pfam" id="PF01872"/>
    </source>
</evidence>
<sequence length="194" mass="20346">MGSVIFDISMSLDGFIAADGMTVDEGMGVGGEVLHDWAFRGDDRDRALLERAGSTLGAVIAGRRTYDNSIRWWGADGPTGPDRVPLFVVSHGTPEEVPANGVYTFVGDIRGALDAARAAAGSADVGIMGGADIAGQYLEAGLIDEISIHLAPVIFGSGTPLFGTGSGIDEHLRLERTECTATDAATHLRFRVVR</sequence>
<dbReference type="GO" id="GO:0009231">
    <property type="term" value="P:riboflavin biosynthetic process"/>
    <property type="evidence" value="ECO:0007669"/>
    <property type="project" value="InterPro"/>
</dbReference>
<evidence type="ECO:0000313" key="3">
    <source>
        <dbReference type="Proteomes" id="UP000293289"/>
    </source>
</evidence>
<name>A0A4Q7MJI4_9MICO</name>
<dbReference type="GO" id="GO:0008703">
    <property type="term" value="F:5-amino-6-(5-phosphoribosylamino)uracil reductase activity"/>
    <property type="evidence" value="ECO:0007669"/>
    <property type="project" value="InterPro"/>
</dbReference>
<organism evidence="2 3">
    <name type="scientific">Agromyces ramosus</name>
    <dbReference type="NCBI Taxonomy" id="33879"/>
    <lineage>
        <taxon>Bacteria</taxon>
        <taxon>Bacillati</taxon>
        <taxon>Actinomycetota</taxon>
        <taxon>Actinomycetes</taxon>
        <taxon>Micrococcales</taxon>
        <taxon>Microbacteriaceae</taxon>
        <taxon>Agromyces</taxon>
    </lineage>
</organism>
<accession>A0A4Q7MJI4</accession>
<keyword evidence="3" id="KW-1185">Reference proteome</keyword>
<dbReference type="OrthoDB" id="7949219at2"/>
<proteinExistence type="predicted"/>
<dbReference type="EMBL" id="SGWY01000001">
    <property type="protein sequence ID" value="RZS68394.1"/>
    <property type="molecule type" value="Genomic_DNA"/>
</dbReference>
<dbReference type="AlphaFoldDB" id="A0A4Q7MJI4"/>
<dbReference type="InterPro" id="IPR024072">
    <property type="entry name" value="DHFR-like_dom_sf"/>
</dbReference>
<dbReference type="InterPro" id="IPR050765">
    <property type="entry name" value="Riboflavin_Biosynth_HTPR"/>
</dbReference>
<dbReference type="RefSeq" id="WP_130351717.1">
    <property type="nucleotide sequence ID" value="NZ_SGWY01000001.1"/>
</dbReference>
<dbReference type="InterPro" id="IPR002734">
    <property type="entry name" value="RibDG_C"/>
</dbReference>
<feature type="domain" description="Bacterial bifunctional deaminase-reductase C-terminal" evidence="1">
    <location>
        <begin position="4"/>
        <end position="185"/>
    </location>
</feature>
<protein>
    <submittedName>
        <fullName evidence="2">Dihydrofolate reductase</fullName>
    </submittedName>
</protein>
<gene>
    <name evidence="2" type="ORF">EV187_0823</name>
</gene>
<dbReference type="Pfam" id="PF01872">
    <property type="entry name" value="RibD_C"/>
    <property type="match status" value="1"/>
</dbReference>
<comment type="caution">
    <text evidence="2">The sequence shown here is derived from an EMBL/GenBank/DDBJ whole genome shotgun (WGS) entry which is preliminary data.</text>
</comment>
<reference evidence="2 3" key="1">
    <citation type="submission" date="2019-02" db="EMBL/GenBank/DDBJ databases">
        <title>Genomic Encyclopedia of Type Strains, Phase IV (KMG-IV): sequencing the most valuable type-strain genomes for metagenomic binning, comparative biology and taxonomic classification.</title>
        <authorList>
            <person name="Goeker M."/>
        </authorList>
    </citation>
    <scope>NUCLEOTIDE SEQUENCE [LARGE SCALE GENOMIC DNA]</scope>
    <source>
        <strain evidence="2 3">DSM 43045</strain>
    </source>
</reference>
<dbReference type="Gene3D" id="3.40.430.10">
    <property type="entry name" value="Dihydrofolate Reductase, subunit A"/>
    <property type="match status" value="1"/>
</dbReference>
<dbReference type="Proteomes" id="UP000293289">
    <property type="component" value="Unassembled WGS sequence"/>
</dbReference>
<evidence type="ECO:0000313" key="2">
    <source>
        <dbReference type="EMBL" id="RZS68394.1"/>
    </source>
</evidence>
<dbReference type="PANTHER" id="PTHR38011">
    <property type="entry name" value="DIHYDROFOLATE REDUCTASE FAMILY PROTEIN (AFU_ORTHOLOGUE AFUA_8G06820)"/>
    <property type="match status" value="1"/>
</dbReference>
<dbReference type="SUPFAM" id="SSF53597">
    <property type="entry name" value="Dihydrofolate reductase-like"/>
    <property type="match status" value="1"/>
</dbReference>